<gene>
    <name evidence="2" type="ORF">SAMN05414137_11640</name>
</gene>
<feature type="transmembrane region" description="Helical" evidence="1">
    <location>
        <begin position="24"/>
        <end position="44"/>
    </location>
</feature>
<dbReference type="Proteomes" id="UP000183015">
    <property type="component" value="Unassembled WGS sequence"/>
</dbReference>
<protein>
    <submittedName>
        <fullName evidence="2">Uncharacterized protein</fullName>
    </submittedName>
</protein>
<keyword evidence="1" id="KW-0812">Transmembrane</keyword>
<organism evidence="2 3">
    <name type="scientific">Streptacidiphilus jiangxiensis</name>
    <dbReference type="NCBI Taxonomy" id="235985"/>
    <lineage>
        <taxon>Bacteria</taxon>
        <taxon>Bacillati</taxon>
        <taxon>Actinomycetota</taxon>
        <taxon>Actinomycetes</taxon>
        <taxon>Kitasatosporales</taxon>
        <taxon>Streptomycetaceae</taxon>
        <taxon>Streptacidiphilus</taxon>
    </lineage>
</organism>
<sequence length="76" mass="7850">MDGLSSPGRGPVVRVRVWSLRRPLAALLLAGAATAAIVGVAHHFEPGPDHTGGLQRPAAVQGFTHVQQTDPDYSGG</sequence>
<keyword evidence="1" id="KW-1133">Transmembrane helix</keyword>
<keyword evidence="1" id="KW-0472">Membrane</keyword>
<keyword evidence="3" id="KW-1185">Reference proteome</keyword>
<evidence type="ECO:0000313" key="2">
    <source>
        <dbReference type="EMBL" id="SEL97956.1"/>
    </source>
</evidence>
<accession>A0A1H7UMC3</accession>
<dbReference type="EMBL" id="FOAZ01000016">
    <property type="protein sequence ID" value="SEL97956.1"/>
    <property type="molecule type" value="Genomic_DNA"/>
</dbReference>
<evidence type="ECO:0000256" key="1">
    <source>
        <dbReference type="SAM" id="Phobius"/>
    </source>
</evidence>
<dbReference type="AlphaFoldDB" id="A0A1H7UMC3"/>
<reference evidence="3" key="1">
    <citation type="submission" date="2016-10" db="EMBL/GenBank/DDBJ databases">
        <authorList>
            <person name="Varghese N."/>
        </authorList>
    </citation>
    <scope>NUCLEOTIDE SEQUENCE [LARGE SCALE GENOMIC DNA]</scope>
    <source>
        <strain evidence="3">DSM 45096 / BCRC 16803 / CGMCC 4.1857 / CIP 109030 / JCM 12277 / KCTC 19219 / NBRC 100920 / 33214</strain>
    </source>
</reference>
<name>A0A1H7UMC3_STRJI</name>
<evidence type="ECO:0000313" key="3">
    <source>
        <dbReference type="Proteomes" id="UP000183015"/>
    </source>
</evidence>
<proteinExistence type="predicted"/>